<name>A0A814APH8_9BILA</name>
<dbReference type="PROSITE" id="PS51354">
    <property type="entry name" value="GLUTAREDOXIN_2"/>
    <property type="match status" value="1"/>
</dbReference>
<proteinExistence type="predicted"/>
<dbReference type="EMBL" id="CAJNOH010000159">
    <property type="protein sequence ID" value="CAF0915487.1"/>
    <property type="molecule type" value="Genomic_DNA"/>
</dbReference>
<dbReference type="Gene3D" id="3.40.30.10">
    <property type="entry name" value="Glutaredoxin"/>
    <property type="match status" value="1"/>
</dbReference>
<evidence type="ECO:0000313" key="4">
    <source>
        <dbReference type="Proteomes" id="UP000663870"/>
    </source>
</evidence>
<organism evidence="1 3">
    <name type="scientific">Rotaria sordida</name>
    <dbReference type="NCBI Taxonomy" id="392033"/>
    <lineage>
        <taxon>Eukaryota</taxon>
        <taxon>Metazoa</taxon>
        <taxon>Spiralia</taxon>
        <taxon>Gnathifera</taxon>
        <taxon>Rotifera</taxon>
        <taxon>Eurotatoria</taxon>
        <taxon>Bdelloidea</taxon>
        <taxon>Philodinida</taxon>
        <taxon>Philodinidae</taxon>
        <taxon>Rotaria</taxon>
    </lineage>
</organism>
<dbReference type="AlphaFoldDB" id="A0A814APH8"/>
<dbReference type="InterPro" id="IPR047185">
    <property type="entry name" value="GLRX1"/>
</dbReference>
<dbReference type="PANTHER" id="PTHR46185">
    <property type="entry name" value="GLUTAREDOXIN-1"/>
    <property type="match status" value="1"/>
</dbReference>
<comment type="caution">
    <text evidence="1">The sequence shown here is derived from an EMBL/GenBank/DDBJ whole genome shotgun (WGS) entry which is preliminary data.</text>
</comment>
<dbReference type="GO" id="GO:0005739">
    <property type="term" value="C:mitochondrion"/>
    <property type="evidence" value="ECO:0007669"/>
    <property type="project" value="TreeGrafter"/>
</dbReference>
<gene>
    <name evidence="2" type="ORF">JXQ802_LOCUS26869</name>
    <name evidence="1" type="ORF">PYM288_LOCUS10248</name>
</gene>
<dbReference type="Proteomes" id="UP000663854">
    <property type="component" value="Unassembled WGS sequence"/>
</dbReference>
<dbReference type="PANTHER" id="PTHR46185:SF1">
    <property type="entry name" value="GLUTAREDOXIN-1"/>
    <property type="match status" value="1"/>
</dbReference>
<dbReference type="GO" id="GO:0015038">
    <property type="term" value="F:glutathione disulfide oxidoreductase activity"/>
    <property type="evidence" value="ECO:0007669"/>
    <property type="project" value="TreeGrafter"/>
</dbReference>
<evidence type="ECO:0000313" key="3">
    <source>
        <dbReference type="Proteomes" id="UP000663854"/>
    </source>
</evidence>
<dbReference type="Proteomes" id="UP000663870">
    <property type="component" value="Unassembled WGS sequence"/>
</dbReference>
<evidence type="ECO:0000313" key="1">
    <source>
        <dbReference type="EMBL" id="CAF0915487.1"/>
    </source>
</evidence>
<dbReference type="InterPro" id="IPR036249">
    <property type="entry name" value="Thioredoxin-like_sf"/>
</dbReference>
<keyword evidence="4" id="KW-1185">Reference proteome</keyword>
<protein>
    <submittedName>
        <fullName evidence="1">Uncharacterized protein</fullName>
    </submittedName>
</protein>
<accession>A0A814APH8</accession>
<dbReference type="SUPFAM" id="SSF52833">
    <property type="entry name" value="Thioredoxin-like"/>
    <property type="match status" value="1"/>
</dbReference>
<dbReference type="EMBL" id="CAJNOL010000955">
    <property type="protein sequence ID" value="CAF1248923.1"/>
    <property type="molecule type" value="Genomic_DNA"/>
</dbReference>
<sequence>MSGSTKHFVNMKINTRRIIVFGKSNDPDSQQVKQIFEQYFLPKDTYEWIDIEKRQDCKQIENYFRSLCFTDRRQTPYIFIDQLYFGSLFELNICHKNDSLKEILLK</sequence>
<reference evidence="1" key="1">
    <citation type="submission" date="2021-02" db="EMBL/GenBank/DDBJ databases">
        <authorList>
            <person name="Nowell W R."/>
        </authorList>
    </citation>
    <scope>NUCLEOTIDE SEQUENCE</scope>
</reference>
<evidence type="ECO:0000313" key="2">
    <source>
        <dbReference type="EMBL" id="CAF1248923.1"/>
    </source>
</evidence>